<keyword evidence="2" id="KW-0503">Monooxygenase</keyword>
<evidence type="ECO:0000256" key="2">
    <source>
        <dbReference type="ARBA" id="ARBA00023033"/>
    </source>
</evidence>
<keyword evidence="5" id="KW-1185">Reference proteome</keyword>
<dbReference type="Gene3D" id="3.50.50.60">
    <property type="entry name" value="FAD/NAD(P)-binding domain"/>
    <property type="match status" value="1"/>
</dbReference>
<accession>A0ABP9F756</accession>
<evidence type="ECO:0000259" key="3">
    <source>
        <dbReference type="Pfam" id="PF01494"/>
    </source>
</evidence>
<evidence type="ECO:0000313" key="5">
    <source>
        <dbReference type="Proteomes" id="UP001500457"/>
    </source>
</evidence>
<organism evidence="4 5">
    <name type="scientific">Actinomycetospora straminea</name>
    <dbReference type="NCBI Taxonomy" id="663607"/>
    <lineage>
        <taxon>Bacteria</taxon>
        <taxon>Bacillati</taxon>
        <taxon>Actinomycetota</taxon>
        <taxon>Actinomycetes</taxon>
        <taxon>Pseudonocardiales</taxon>
        <taxon>Pseudonocardiaceae</taxon>
        <taxon>Actinomycetospora</taxon>
    </lineage>
</organism>
<sequence length="377" mass="39141">MTSPEHVLVVGGGAAGTATAILLAGAGVSVDLVEASPEIGASGSGITLQGNALRVFRDLGVLDDVLAAGYAFDEVGLRTPDGGVLAVIPDARTGGPDLPATVGMPRGEMARLLAVRAAEVGVKVRTGVRLEGVTEAGEVACSDGTRDTYDLVVGADGLNSVVRAAIGIDTRPEPLGMGIWRVFTTRPASITRTDLTYGGAAYIAGYCPTGDDSIYAYLVEDAADRTGLSPDEQLATMRELAGHYGGPWTEIRERMTDPSRVNYTWFTHHLVDGPWHRGRVVLAGDAAHSCPPTLAQGAAMALEDAAVLVEELLGGDDLDAALTAYTTRRRERAGTVVAGSVQLARWLLDHEPPPQAGGAADVPGLMARTSALLAQRP</sequence>
<dbReference type="RefSeq" id="WP_274230219.1">
    <property type="nucleotide sequence ID" value="NZ_BAABHQ010000025.1"/>
</dbReference>
<dbReference type="EMBL" id="BAABHQ010000025">
    <property type="protein sequence ID" value="GAA4894243.1"/>
    <property type="molecule type" value="Genomic_DNA"/>
</dbReference>
<dbReference type="Proteomes" id="UP001500457">
    <property type="component" value="Unassembled WGS sequence"/>
</dbReference>
<dbReference type="SUPFAM" id="SSF51905">
    <property type="entry name" value="FAD/NAD(P)-binding domain"/>
    <property type="match status" value="1"/>
</dbReference>
<dbReference type="PANTHER" id="PTHR13789:SF309">
    <property type="entry name" value="PUTATIVE (AFU_ORTHOLOGUE AFUA_6G14510)-RELATED"/>
    <property type="match status" value="1"/>
</dbReference>
<keyword evidence="1" id="KW-0560">Oxidoreductase</keyword>
<dbReference type="Pfam" id="PF01494">
    <property type="entry name" value="FAD_binding_3"/>
    <property type="match status" value="1"/>
</dbReference>
<dbReference type="PRINTS" id="PR00420">
    <property type="entry name" value="RNGMNOXGNASE"/>
</dbReference>
<proteinExistence type="predicted"/>
<feature type="domain" description="FAD-binding" evidence="3">
    <location>
        <begin position="6"/>
        <end position="338"/>
    </location>
</feature>
<dbReference type="NCBIfam" id="NF005313">
    <property type="entry name" value="PRK06847.1"/>
    <property type="match status" value="1"/>
</dbReference>
<dbReference type="PANTHER" id="PTHR13789">
    <property type="entry name" value="MONOOXYGENASE"/>
    <property type="match status" value="1"/>
</dbReference>
<dbReference type="Gene3D" id="3.30.9.10">
    <property type="entry name" value="D-Amino Acid Oxidase, subunit A, domain 2"/>
    <property type="match status" value="1"/>
</dbReference>
<reference evidence="5" key="1">
    <citation type="journal article" date="2019" name="Int. J. Syst. Evol. Microbiol.">
        <title>The Global Catalogue of Microorganisms (GCM) 10K type strain sequencing project: providing services to taxonomists for standard genome sequencing and annotation.</title>
        <authorList>
            <consortium name="The Broad Institute Genomics Platform"/>
            <consortium name="The Broad Institute Genome Sequencing Center for Infectious Disease"/>
            <person name="Wu L."/>
            <person name="Ma J."/>
        </authorList>
    </citation>
    <scope>NUCLEOTIDE SEQUENCE [LARGE SCALE GENOMIC DNA]</scope>
    <source>
        <strain evidence="5">JCM 17983</strain>
    </source>
</reference>
<dbReference type="InterPro" id="IPR036188">
    <property type="entry name" value="FAD/NAD-bd_sf"/>
</dbReference>
<evidence type="ECO:0000256" key="1">
    <source>
        <dbReference type="ARBA" id="ARBA00023002"/>
    </source>
</evidence>
<name>A0ABP9F756_9PSEU</name>
<dbReference type="InterPro" id="IPR002938">
    <property type="entry name" value="FAD-bd"/>
</dbReference>
<gene>
    <name evidence="4" type="ORF">GCM10023203_55590</name>
</gene>
<dbReference type="InterPro" id="IPR050493">
    <property type="entry name" value="FAD-dep_Monooxygenase_BioMet"/>
</dbReference>
<comment type="caution">
    <text evidence="4">The sequence shown here is derived from an EMBL/GenBank/DDBJ whole genome shotgun (WGS) entry which is preliminary data.</text>
</comment>
<protein>
    <submittedName>
        <fullName evidence="4">FAD-dependent oxidoreductase</fullName>
    </submittedName>
</protein>
<evidence type="ECO:0000313" key="4">
    <source>
        <dbReference type="EMBL" id="GAA4894243.1"/>
    </source>
</evidence>